<dbReference type="HOGENOM" id="CLU_1475581_0_0_1"/>
<dbReference type="Proteomes" id="UP000054321">
    <property type="component" value="Unassembled WGS sequence"/>
</dbReference>
<proteinExistence type="predicted"/>
<evidence type="ECO:0000313" key="2">
    <source>
        <dbReference type="Proteomes" id="UP000054321"/>
    </source>
</evidence>
<reference evidence="1 2" key="1">
    <citation type="submission" date="2014-04" db="EMBL/GenBank/DDBJ databases">
        <authorList>
            <consortium name="DOE Joint Genome Institute"/>
            <person name="Kuo A."/>
            <person name="Martino E."/>
            <person name="Perotto S."/>
            <person name="Kohler A."/>
            <person name="Nagy L.G."/>
            <person name="Floudas D."/>
            <person name="Copeland A."/>
            <person name="Barry K.W."/>
            <person name="Cichocki N."/>
            <person name="Veneault-Fourrey C."/>
            <person name="LaButti K."/>
            <person name="Lindquist E.A."/>
            <person name="Lipzen A."/>
            <person name="Lundell T."/>
            <person name="Morin E."/>
            <person name="Murat C."/>
            <person name="Sun H."/>
            <person name="Tunlid A."/>
            <person name="Henrissat B."/>
            <person name="Grigoriev I.V."/>
            <person name="Hibbett D.S."/>
            <person name="Martin F."/>
            <person name="Nordberg H.P."/>
            <person name="Cantor M.N."/>
            <person name="Hua S.X."/>
        </authorList>
    </citation>
    <scope>NUCLEOTIDE SEQUENCE [LARGE SCALE GENOMIC DNA]</scope>
    <source>
        <strain evidence="1 2">Zn</strain>
    </source>
</reference>
<reference evidence="2" key="2">
    <citation type="submission" date="2015-01" db="EMBL/GenBank/DDBJ databases">
        <title>Evolutionary Origins and Diversification of the Mycorrhizal Mutualists.</title>
        <authorList>
            <consortium name="DOE Joint Genome Institute"/>
            <consortium name="Mycorrhizal Genomics Consortium"/>
            <person name="Kohler A."/>
            <person name="Kuo A."/>
            <person name="Nagy L.G."/>
            <person name="Floudas D."/>
            <person name="Copeland A."/>
            <person name="Barry K.W."/>
            <person name="Cichocki N."/>
            <person name="Veneault-Fourrey C."/>
            <person name="LaButti K."/>
            <person name="Lindquist E.A."/>
            <person name="Lipzen A."/>
            <person name="Lundell T."/>
            <person name="Morin E."/>
            <person name="Murat C."/>
            <person name="Riley R."/>
            <person name="Ohm R."/>
            <person name="Sun H."/>
            <person name="Tunlid A."/>
            <person name="Henrissat B."/>
            <person name="Grigoriev I.V."/>
            <person name="Hibbett D.S."/>
            <person name="Martin F."/>
        </authorList>
    </citation>
    <scope>NUCLEOTIDE SEQUENCE [LARGE SCALE GENOMIC DNA]</scope>
    <source>
        <strain evidence="2">Zn</strain>
    </source>
</reference>
<organism evidence="1 2">
    <name type="scientific">Oidiodendron maius (strain Zn)</name>
    <dbReference type="NCBI Taxonomy" id="913774"/>
    <lineage>
        <taxon>Eukaryota</taxon>
        <taxon>Fungi</taxon>
        <taxon>Dikarya</taxon>
        <taxon>Ascomycota</taxon>
        <taxon>Pezizomycotina</taxon>
        <taxon>Leotiomycetes</taxon>
        <taxon>Leotiomycetes incertae sedis</taxon>
        <taxon>Myxotrichaceae</taxon>
        <taxon>Oidiodendron</taxon>
    </lineage>
</organism>
<protein>
    <recommendedName>
        <fullName evidence="3">Heterokaryon incompatibility domain-containing protein</fullName>
    </recommendedName>
</protein>
<gene>
    <name evidence="1" type="ORF">OIDMADRAFT_20817</name>
</gene>
<dbReference type="AlphaFoldDB" id="A0A0C3H1U5"/>
<dbReference type="EMBL" id="KN832884">
    <property type="protein sequence ID" value="KIM96486.1"/>
    <property type="molecule type" value="Genomic_DNA"/>
</dbReference>
<dbReference type="InParanoid" id="A0A0C3H1U5"/>
<keyword evidence="2" id="KW-1185">Reference proteome</keyword>
<evidence type="ECO:0000313" key="1">
    <source>
        <dbReference type="EMBL" id="KIM96486.1"/>
    </source>
</evidence>
<evidence type="ECO:0008006" key="3">
    <source>
        <dbReference type="Google" id="ProtNLM"/>
    </source>
</evidence>
<sequence>MHRIMKTPASKTDAKIKETVDMGSEWMFPHNIVEETSSKGPINTGLLHFWTSTARLHVTRGAIPSSSHDTTHDGFEYTLIGLQRESGARTHVFLDFTAHLKFRDIRMNSELPEATLAPSTANQTYEIAVMDFVVITRIYNFKQLCTLVVEWKDGVAYRLGYAKVEETAWIALRNREWKMVTLG</sequence>
<name>A0A0C3H1U5_OIDMZ</name>
<accession>A0A0C3H1U5</accession>